<dbReference type="Proteomes" id="UP000466388">
    <property type="component" value="Unassembled WGS sequence"/>
</dbReference>
<evidence type="ECO:0000256" key="2">
    <source>
        <dbReference type="ARBA" id="ARBA00022723"/>
    </source>
</evidence>
<name>A0A7X2XUB0_9LACO</name>
<sequence>MIRNLLLHLFLATLNAIIFCLPFGFTTAKAVQETPFGPYRFPTPTATVHITGTTYYQTVWRKAITAWNRTGAFTFKIATQPKVQAKTWSNTTTQLSVAGQTQLFNSGDEITSAITQLNSGVFKYYHYSEASRVIVAEHELGHVIGLEHNPSPHSVMYFQNRYVPIQDVDIQSVRDHYALPLLPISGNNISKLNNSSIHIICNMNGKRNLNDQITTILN</sequence>
<evidence type="ECO:0000256" key="1">
    <source>
        <dbReference type="ARBA" id="ARBA00022670"/>
    </source>
</evidence>
<dbReference type="InterPro" id="IPR001818">
    <property type="entry name" value="Pept_M10_metallopeptidase"/>
</dbReference>
<dbReference type="AlphaFoldDB" id="A0A7X2XUB0"/>
<dbReference type="InterPro" id="IPR024079">
    <property type="entry name" value="MetalloPept_cat_dom_sf"/>
</dbReference>
<reference evidence="6 7" key="1">
    <citation type="submission" date="2019-11" db="EMBL/GenBank/DDBJ databases">
        <title>Lactobacillus sp. nov. CRM56-3, isolated from fermented tea leaves.</title>
        <authorList>
            <person name="Phuengjayaem S."/>
            <person name="Tanasupawat S."/>
        </authorList>
    </citation>
    <scope>NUCLEOTIDE SEQUENCE [LARGE SCALE GENOMIC DNA]</scope>
    <source>
        <strain evidence="6 7">CRM56-3</strain>
    </source>
</reference>
<organism evidence="6 7">
    <name type="scientific">Secundilactobacillus folii</name>
    <dbReference type="NCBI Taxonomy" id="2678357"/>
    <lineage>
        <taxon>Bacteria</taxon>
        <taxon>Bacillati</taxon>
        <taxon>Bacillota</taxon>
        <taxon>Bacilli</taxon>
        <taxon>Lactobacillales</taxon>
        <taxon>Lactobacillaceae</taxon>
        <taxon>Secundilactobacillus</taxon>
    </lineage>
</organism>
<keyword evidence="4" id="KW-0862">Zinc</keyword>
<evidence type="ECO:0000259" key="5">
    <source>
        <dbReference type="SMART" id="SM00235"/>
    </source>
</evidence>
<dbReference type="Pfam" id="PF00413">
    <property type="entry name" value="Peptidase_M10"/>
    <property type="match status" value="1"/>
</dbReference>
<comment type="caution">
    <text evidence="6">The sequence shown here is derived from an EMBL/GenBank/DDBJ whole genome shotgun (WGS) entry which is preliminary data.</text>
</comment>
<dbReference type="Gene3D" id="3.40.390.10">
    <property type="entry name" value="Collagenase (Catalytic Domain)"/>
    <property type="match status" value="1"/>
</dbReference>
<dbReference type="GO" id="GO:0031012">
    <property type="term" value="C:extracellular matrix"/>
    <property type="evidence" value="ECO:0007669"/>
    <property type="project" value="InterPro"/>
</dbReference>
<keyword evidence="6" id="KW-0482">Metalloprotease</keyword>
<accession>A0A7X2XUB0</accession>
<evidence type="ECO:0000313" key="6">
    <source>
        <dbReference type="EMBL" id="MTV81738.1"/>
    </source>
</evidence>
<dbReference type="SUPFAM" id="SSF55486">
    <property type="entry name" value="Metalloproteases ('zincins'), catalytic domain"/>
    <property type="match status" value="1"/>
</dbReference>
<protein>
    <submittedName>
        <fullName evidence="6">Matrixin family metalloprotease</fullName>
    </submittedName>
</protein>
<keyword evidence="3" id="KW-0378">Hydrolase</keyword>
<dbReference type="InterPro" id="IPR021190">
    <property type="entry name" value="Pept_M10A"/>
</dbReference>
<dbReference type="GO" id="GO:0004222">
    <property type="term" value="F:metalloendopeptidase activity"/>
    <property type="evidence" value="ECO:0007669"/>
    <property type="project" value="InterPro"/>
</dbReference>
<feature type="domain" description="Peptidase metallopeptidase" evidence="5">
    <location>
        <begin position="37"/>
        <end position="179"/>
    </location>
</feature>
<dbReference type="RefSeq" id="WP_155431021.1">
    <property type="nucleotide sequence ID" value="NZ_WNJO01000003.1"/>
</dbReference>
<keyword evidence="1 6" id="KW-0645">Protease</keyword>
<proteinExistence type="predicted"/>
<dbReference type="GO" id="GO:0006508">
    <property type="term" value="P:proteolysis"/>
    <property type="evidence" value="ECO:0007669"/>
    <property type="project" value="UniProtKB-KW"/>
</dbReference>
<dbReference type="PRINTS" id="PR00138">
    <property type="entry name" value="MATRIXIN"/>
</dbReference>
<dbReference type="SMART" id="SM00235">
    <property type="entry name" value="ZnMc"/>
    <property type="match status" value="1"/>
</dbReference>
<keyword evidence="7" id="KW-1185">Reference proteome</keyword>
<evidence type="ECO:0000256" key="3">
    <source>
        <dbReference type="ARBA" id="ARBA00022801"/>
    </source>
</evidence>
<evidence type="ECO:0000256" key="4">
    <source>
        <dbReference type="ARBA" id="ARBA00022833"/>
    </source>
</evidence>
<dbReference type="InterPro" id="IPR006026">
    <property type="entry name" value="Peptidase_Metallo"/>
</dbReference>
<dbReference type="EMBL" id="WNJO01000003">
    <property type="protein sequence ID" value="MTV81738.1"/>
    <property type="molecule type" value="Genomic_DNA"/>
</dbReference>
<dbReference type="GO" id="GO:0008270">
    <property type="term" value="F:zinc ion binding"/>
    <property type="evidence" value="ECO:0007669"/>
    <property type="project" value="InterPro"/>
</dbReference>
<keyword evidence="2" id="KW-0479">Metal-binding</keyword>
<gene>
    <name evidence="6" type="ORF">GM612_03595</name>
</gene>
<evidence type="ECO:0000313" key="7">
    <source>
        <dbReference type="Proteomes" id="UP000466388"/>
    </source>
</evidence>